<feature type="compositionally biased region" description="Basic and acidic residues" evidence="5">
    <location>
        <begin position="265"/>
        <end position="278"/>
    </location>
</feature>
<keyword evidence="8" id="KW-1185">Reference proteome</keyword>
<dbReference type="GO" id="GO:0004112">
    <property type="term" value="F:cyclic-nucleotide phosphodiesterase activity"/>
    <property type="evidence" value="ECO:0007669"/>
    <property type="project" value="InterPro"/>
</dbReference>
<comment type="caution">
    <text evidence="7">The sequence shown here is derived from an EMBL/GenBank/DDBJ whole genome shotgun (WGS) entry which is preliminary data.</text>
</comment>
<comment type="similarity">
    <text evidence="4">Belongs to the cyclic nucleotide phosphodiesterase class-III family.</text>
</comment>
<dbReference type="PANTHER" id="PTHR42988:SF2">
    <property type="entry name" value="CYCLIC NUCLEOTIDE PHOSPHODIESTERASE CBUA0032-RELATED"/>
    <property type="match status" value="1"/>
</dbReference>
<dbReference type="Pfam" id="PF00149">
    <property type="entry name" value="Metallophos"/>
    <property type="match status" value="1"/>
</dbReference>
<dbReference type="InterPro" id="IPR026575">
    <property type="entry name" value="GpdQ/CpdA-like"/>
</dbReference>
<dbReference type="Gene3D" id="3.60.21.10">
    <property type="match status" value="1"/>
</dbReference>
<evidence type="ECO:0000256" key="4">
    <source>
        <dbReference type="ARBA" id="ARBA00025742"/>
    </source>
</evidence>
<dbReference type="InterPro" id="IPR029052">
    <property type="entry name" value="Metallo-depent_PP-like"/>
</dbReference>
<evidence type="ECO:0000256" key="2">
    <source>
        <dbReference type="ARBA" id="ARBA00022801"/>
    </source>
</evidence>
<dbReference type="SUPFAM" id="SSF56300">
    <property type="entry name" value="Metallo-dependent phosphatases"/>
    <property type="match status" value="1"/>
</dbReference>
<dbReference type="PANTHER" id="PTHR42988">
    <property type="entry name" value="PHOSPHOHYDROLASE"/>
    <property type="match status" value="1"/>
</dbReference>
<evidence type="ECO:0000313" key="8">
    <source>
        <dbReference type="Proteomes" id="UP000287447"/>
    </source>
</evidence>
<organism evidence="7 8">
    <name type="scientific">Hwanghaeella grinnelliae</name>
    <dbReference type="NCBI Taxonomy" id="2500179"/>
    <lineage>
        <taxon>Bacteria</taxon>
        <taxon>Pseudomonadati</taxon>
        <taxon>Pseudomonadota</taxon>
        <taxon>Alphaproteobacteria</taxon>
        <taxon>Rhodospirillales</taxon>
        <taxon>Rhodospirillaceae</taxon>
        <taxon>Hwanghaeella</taxon>
    </lineage>
</organism>
<dbReference type="AlphaFoldDB" id="A0A3S2VQ72"/>
<evidence type="ECO:0000256" key="1">
    <source>
        <dbReference type="ARBA" id="ARBA00022723"/>
    </source>
</evidence>
<gene>
    <name evidence="7" type="ORF">EOI86_07345</name>
</gene>
<feature type="region of interest" description="Disordered" evidence="5">
    <location>
        <begin position="265"/>
        <end position="287"/>
    </location>
</feature>
<reference evidence="8" key="1">
    <citation type="submission" date="2019-01" db="EMBL/GenBank/DDBJ databases">
        <title>Gri0909 isolated from a small marine red alga.</title>
        <authorList>
            <person name="Kim J."/>
            <person name="Jeong S.E."/>
            <person name="Jeon C.O."/>
        </authorList>
    </citation>
    <scope>NUCLEOTIDE SEQUENCE [LARGE SCALE GENOMIC DNA]</scope>
    <source>
        <strain evidence="8">Gri0909</strain>
    </source>
</reference>
<proteinExistence type="inferred from homology"/>
<dbReference type="InterPro" id="IPR050884">
    <property type="entry name" value="CNP_phosphodiesterase-III"/>
</dbReference>
<name>A0A3S2VQ72_9PROT</name>
<keyword evidence="2" id="KW-0378">Hydrolase</keyword>
<sequence length="287" mass="32013">MTKLIHLTDPHLMPPGKTLYGLDPEARLTAAISHIAAHHSDADCLVLTGDLTHWGDAAAYTILKRELARLPFPAYPLIGNHDERPAFLAAFPGASTDSNGFVQYRVETEAGRFLMLDTVQEGTHAGWYDADRQSWLKAELDAAAAEDQPVYLFAHHPPFEIHIRMMDMIRLVQWREVAALLAETRADIRHYFFGHVHRPISGCWRGIPFSTLYGTNHQVALDLGPADDAPMTHEAPSYNIALLSDDLTVIHTCPFTYDGPLIDHRKDQNTDHAKREAGRAQVAAARD</sequence>
<dbReference type="GO" id="GO:0046872">
    <property type="term" value="F:metal ion binding"/>
    <property type="evidence" value="ECO:0007669"/>
    <property type="project" value="UniProtKB-KW"/>
</dbReference>
<accession>A0A3S2VQ72</accession>
<dbReference type="RefSeq" id="WP_127764435.1">
    <property type="nucleotide sequence ID" value="NZ_SADE01000001.1"/>
</dbReference>
<feature type="domain" description="Calcineurin-like phosphoesterase" evidence="6">
    <location>
        <begin position="3"/>
        <end position="199"/>
    </location>
</feature>
<dbReference type="CDD" id="cd07402">
    <property type="entry name" value="MPP_GpdQ"/>
    <property type="match status" value="1"/>
</dbReference>
<evidence type="ECO:0000259" key="6">
    <source>
        <dbReference type="Pfam" id="PF00149"/>
    </source>
</evidence>
<evidence type="ECO:0000313" key="7">
    <source>
        <dbReference type="EMBL" id="RVU39063.1"/>
    </source>
</evidence>
<dbReference type="Proteomes" id="UP000287447">
    <property type="component" value="Unassembled WGS sequence"/>
</dbReference>
<evidence type="ECO:0000256" key="3">
    <source>
        <dbReference type="ARBA" id="ARBA00023004"/>
    </source>
</evidence>
<dbReference type="EMBL" id="SADE01000001">
    <property type="protein sequence ID" value="RVU39063.1"/>
    <property type="molecule type" value="Genomic_DNA"/>
</dbReference>
<evidence type="ECO:0000256" key="5">
    <source>
        <dbReference type="SAM" id="MobiDB-lite"/>
    </source>
</evidence>
<dbReference type="InterPro" id="IPR004843">
    <property type="entry name" value="Calcineurin-like_PHP"/>
</dbReference>
<keyword evidence="3" id="KW-0408">Iron</keyword>
<protein>
    <submittedName>
        <fullName evidence="7">Phosphodiesterase</fullName>
    </submittedName>
</protein>
<keyword evidence="1" id="KW-0479">Metal-binding</keyword>
<dbReference type="OrthoDB" id="651281at2"/>